<evidence type="ECO:0000256" key="2">
    <source>
        <dbReference type="ARBA" id="ARBA00022490"/>
    </source>
</evidence>
<dbReference type="InterPro" id="IPR000073">
    <property type="entry name" value="AB_hydrolase_1"/>
</dbReference>
<dbReference type="EMBL" id="BMAT01011649">
    <property type="protein sequence ID" value="GFR76670.1"/>
    <property type="molecule type" value="Genomic_DNA"/>
</dbReference>
<keyword evidence="4" id="KW-1133">Transmembrane helix</keyword>
<gene>
    <name evidence="6" type="ORF">ElyMa_005806500</name>
</gene>
<comment type="caution">
    <text evidence="6">The sequence shown here is derived from an EMBL/GenBank/DDBJ whole genome shotgun (WGS) entry which is preliminary data.</text>
</comment>
<keyword evidence="4" id="KW-0812">Transmembrane</keyword>
<dbReference type="GO" id="GO:0005737">
    <property type="term" value="C:cytoplasm"/>
    <property type="evidence" value="ECO:0007669"/>
    <property type="project" value="UniProtKB-SubCell"/>
</dbReference>
<dbReference type="Gene3D" id="3.40.50.1820">
    <property type="entry name" value="alpha/beta hydrolase"/>
    <property type="match status" value="1"/>
</dbReference>
<comment type="similarity">
    <text evidence="3">Belongs to the AB hydrolase superfamily. ABHD14 family.</text>
</comment>
<evidence type="ECO:0000256" key="4">
    <source>
        <dbReference type="SAM" id="Phobius"/>
    </source>
</evidence>
<dbReference type="PANTHER" id="PTHR46197:SF3">
    <property type="entry name" value="AB HYDROLASE-1 DOMAIN-CONTAINING PROTEIN"/>
    <property type="match status" value="1"/>
</dbReference>
<keyword evidence="4" id="KW-0472">Membrane</keyword>
<comment type="subcellular location">
    <subcellularLocation>
        <location evidence="1">Cytoplasm</location>
    </subcellularLocation>
</comment>
<dbReference type="AlphaFoldDB" id="A0AAV4FWJ5"/>
<evidence type="ECO:0000259" key="5">
    <source>
        <dbReference type="Pfam" id="PF12697"/>
    </source>
</evidence>
<proteinExistence type="inferred from homology"/>
<feature type="domain" description="AB hydrolase-1" evidence="5">
    <location>
        <begin position="122"/>
        <end position="222"/>
    </location>
</feature>
<protein>
    <submittedName>
        <fullName evidence="6">Abhydrolase domain-containing protein 14B</fullName>
    </submittedName>
</protein>
<sequence length="296" mass="31657">MGGLRPSGLHINKPVVFGLFGIALVVFIVTRVYMGGGLAGGVASRVFQIGSRPTVVNPSGAGRGMEPVVNASKLDALPALPPDGTLVKKEEQFKVTVAGQTLNVQVVQMMNSKTDVSNALTVFFLHGAAFSSQNWVDIKTLDHVANWGYRSIAIDLPGKGKTADTISTAHYVDFLSAFIQAMGMTKIVIVSPSMSGGYALPYLFNDPKTSTDRAVGYVPVAPVQTSAFRKQYPESQLPTLIVYGTKDSMAETVLNDLSLLPKHEAAPIEGAGHACYMNNPEAFHKVLYHFLKGLTS</sequence>
<evidence type="ECO:0000256" key="1">
    <source>
        <dbReference type="ARBA" id="ARBA00004496"/>
    </source>
</evidence>
<organism evidence="6 7">
    <name type="scientific">Elysia marginata</name>
    <dbReference type="NCBI Taxonomy" id="1093978"/>
    <lineage>
        <taxon>Eukaryota</taxon>
        <taxon>Metazoa</taxon>
        <taxon>Spiralia</taxon>
        <taxon>Lophotrochozoa</taxon>
        <taxon>Mollusca</taxon>
        <taxon>Gastropoda</taxon>
        <taxon>Heterobranchia</taxon>
        <taxon>Euthyneura</taxon>
        <taxon>Panpulmonata</taxon>
        <taxon>Sacoglossa</taxon>
        <taxon>Placobranchoidea</taxon>
        <taxon>Plakobranchidae</taxon>
        <taxon>Elysia</taxon>
    </lineage>
</organism>
<dbReference type="SUPFAM" id="SSF53474">
    <property type="entry name" value="alpha/beta-Hydrolases"/>
    <property type="match status" value="1"/>
</dbReference>
<accession>A0AAV4FWJ5</accession>
<dbReference type="Proteomes" id="UP000762676">
    <property type="component" value="Unassembled WGS sequence"/>
</dbReference>
<feature type="transmembrane region" description="Helical" evidence="4">
    <location>
        <begin position="15"/>
        <end position="34"/>
    </location>
</feature>
<name>A0AAV4FWJ5_9GAST</name>
<keyword evidence="7" id="KW-1185">Reference proteome</keyword>
<keyword evidence="2" id="KW-0963">Cytoplasm</keyword>
<reference evidence="6 7" key="1">
    <citation type="journal article" date="2021" name="Elife">
        <title>Chloroplast acquisition without the gene transfer in kleptoplastic sea slugs, Plakobranchus ocellatus.</title>
        <authorList>
            <person name="Maeda T."/>
            <person name="Takahashi S."/>
            <person name="Yoshida T."/>
            <person name="Shimamura S."/>
            <person name="Takaki Y."/>
            <person name="Nagai Y."/>
            <person name="Toyoda A."/>
            <person name="Suzuki Y."/>
            <person name="Arimoto A."/>
            <person name="Ishii H."/>
            <person name="Satoh N."/>
            <person name="Nishiyama T."/>
            <person name="Hasebe M."/>
            <person name="Maruyama T."/>
            <person name="Minagawa J."/>
            <person name="Obokata J."/>
            <person name="Shigenobu S."/>
        </authorList>
    </citation>
    <scope>NUCLEOTIDE SEQUENCE [LARGE SCALE GENOMIC DNA]</scope>
</reference>
<dbReference type="Pfam" id="PF12697">
    <property type="entry name" value="Abhydrolase_6"/>
    <property type="match status" value="1"/>
</dbReference>
<dbReference type="InterPro" id="IPR029058">
    <property type="entry name" value="AB_hydrolase_fold"/>
</dbReference>
<dbReference type="PANTHER" id="PTHR46197">
    <property type="entry name" value="PROTEIN ABHD14B-LIKE"/>
    <property type="match status" value="1"/>
</dbReference>
<evidence type="ECO:0000313" key="7">
    <source>
        <dbReference type="Proteomes" id="UP000762676"/>
    </source>
</evidence>
<evidence type="ECO:0000313" key="6">
    <source>
        <dbReference type="EMBL" id="GFR76670.1"/>
    </source>
</evidence>
<evidence type="ECO:0000256" key="3">
    <source>
        <dbReference type="ARBA" id="ARBA00037942"/>
    </source>
</evidence>